<organism evidence="1 2">
    <name type="scientific">Flavobacterium alkalisoli</name>
    <dbReference type="NCBI Taxonomy" id="2602769"/>
    <lineage>
        <taxon>Bacteria</taxon>
        <taxon>Pseudomonadati</taxon>
        <taxon>Bacteroidota</taxon>
        <taxon>Flavobacteriia</taxon>
        <taxon>Flavobacteriales</taxon>
        <taxon>Flavobacteriaceae</taxon>
        <taxon>Flavobacterium</taxon>
    </lineage>
</organism>
<name>A0A5B9FTQ7_9FLAO</name>
<evidence type="ECO:0000313" key="1">
    <source>
        <dbReference type="EMBL" id="QEE49609.1"/>
    </source>
</evidence>
<protein>
    <submittedName>
        <fullName evidence="1">Uncharacterized protein</fullName>
    </submittedName>
</protein>
<dbReference type="AlphaFoldDB" id="A0A5B9FTQ7"/>
<sequence>MKQLETIIEKLKNDQYFAITITDTDTFKTVCTNRMAAQMVEEAGSVEKYFNKIVEQGHTQIAINPRRKNGTSFKDDGQPVKLSLRPKGEQYQEATPVASASPALTMPQTGHNPLMGLMAGLNGFDVAYRYQDYPKIITENDKLKLENETLKKEVASLEKEIIQRDFSENKAAGNKELLSELLGALPTVMGALAQAKGAPGGLNGTSPVQDTETLSDNKKALVEAIKTQSEGIAYYLCAVLEGMTTSENFSNELLKLLQTHNLIQT</sequence>
<accession>A0A5B9FTQ7</accession>
<dbReference type="EMBL" id="CP042831">
    <property type="protein sequence ID" value="QEE49609.1"/>
    <property type="molecule type" value="Genomic_DNA"/>
</dbReference>
<keyword evidence="2" id="KW-1185">Reference proteome</keyword>
<dbReference type="OrthoDB" id="1365975at2"/>
<proteinExistence type="predicted"/>
<gene>
    <name evidence="1" type="ORF">FUA48_08445</name>
</gene>
<reference evidence="1 2" key="1">
    <citation type="submission" date="2019-08" db="EMBL/GenBank/DDBJ databases">
        <title>Flavobacterium alkalisoli sp. nov., isolated from rhizosphere soil of Suaeda salsa.</title>
        <authorList>
            <person name="Sun J.-Q."/>
            <person name="Xu L."/>
        </authorList>
    </citation>
    <scope>NUCLEOTIDE SEQUENCE [LARGE SCALE GENOMIC DNA]</scope>
    <source>
        <strain evidence="1 2">XS-5</strain>
    </source>
</reference>
<dbReference type="RefSeq" id="WP_147583117.1">
    <property type="nucleotide sequence ID" value="NZ_CP042831.1"/>
</dbReference>
<dbReference type="Proteomes" id="UP000321222">
    <property type="component" value="Chromosome"/>
</dbReference>
<evidence type="ECO:0000313" key="2">
    <source>
        <dbReference type="Proteomes" id="UP000321222"/>
    </source>
</evidence>
<dbReference type="KEGG" id="fak:FUA48_08445"/>